<feature type="non-terminal residue" evidence="2">
    <location>
        <position position="374"/>
    </location>
</feature>
<dbReference type="PANTHER" id="PTHR44376:SF5">
    <property type="entry name" value="TRANSCRIPTIONAL COREPRESSOR LEUNIG ISOFORM X1"/>
    <property type="match status" value="1"/>
</dbReference>
<feature type="compositionally biased region" description="Polar residues" evidence="1">
    <location>
        <begin position="301"/>
        <end position="328"/>
    </location>
</feature>
<feature type="region of interest" description="Disordered" evidence="1">
    <location>
        <begin position="1"/>
        <end position="30"/>
    </location>
</feature>
<dbReference type="InterPro" id="IPR044716">
    <property type="entry name" value="LEUNIG-like"/>
</dbReference>
<gene>
    <name evidence="2" type="ORF">INT45_008428</name>
</gene>
<evidence type="ECO:0000313" key="2">
    <source>
        <dbReference type="EMBL" id="KAG2227184.1"/>
    </source>
</evidence>
<feature type="compositionally biased region" description="Low complexity" evidence="1">
    <location>
        <begin position="11"/>
        <end position="30"/>
    </location>
</feature>
<evidence type="ECO:0000256" key="1">
    <source>
        <dbReference type="SAM" id="MobiDB-lite"/>
    </source>
</evidence>
<sequence length="374" mass="40956">YRQNGRPQTDTTAANTATGANNVNTTSSTGTNTTELNELLHLYIYDYCKKRNFTQAARAFATEAHVQQDRMPPIDIPSGFLSDWWGVFWDVYNAKHNEAVASKEAQVLDQHNVILRTRREEVLSQHRQFNQAQQQQQQAAQQAAAAQQANQQQQQQQAAQQQRRASEVQRQTQSPQQPQHALHHQLQQGQQQPQQTPQQHAAVTAQAAAAAAAAGQPPHLQSVPSQQALSRDSRPSPASSTTSLPNTGMPHPNTANTPNNNNNANNNNNSNNNNNIVHTPQTMPASLPQQQHIQGRHAPSPSFSPNQMQRPNASAAGTESMGQPQQHPSAEHMMNSPMVGPQGMPLSAQQQQQMINTQRAQAASNMQNAATIAA</sequence>
<feature type="compositionally biased region" description="Polar residues" evidence="1">
    <location>
        <begin position="347"/>
        <end position="374"/>
    </location>
</feature>
<dbReference type="GO" id="GO:0003714">
    <property type="term" value="F:transcription corepressor activity"/>
    <property type="evidence" value="ECO:0007669"/>
    <property type="project" value="InterPro"/>
</dbReference>
<reference evidence="2 3" key="1">
    <citation type="submission" date="2020-12" db="EMBL/GenBank/DDBJ databases">
        <title>Metabolic potential, ecology and presence of endohyphal bacteria is reflected in genomic diversity of Mucoromycotina.</title>
        <authorList>
            <person name="Muszewska A."/>
            <person name="Okrasinska A."/>
            <person name="Steczkiewicz K."/>
            <person name="Drgas O."/>
            <person name="Orlowska M."/>
            <person name="Perlinska-Lenart U."/>
            <person name="Aleksandrzak-Piekarczyk T."/>
            <person name="Szatraj K."/>
            <person name="Zielenkiewicz U."/>
            <person name="Pilsyk S."/>
            <person name="Malc E."/>
            <person name="Mieczkowski P."/>
            <person name="Kruszewska J.S."/>
            <person name="Biernat P."/>
            <person name="Pawlowska J."/>
        </authorList>
    </citation>
    <scope>NUCLEOTIDE SEQUENCE [LARGE SCALE GENOMIC DNA]</scope>
    <source>
        <strain evidence="2 3">CBS 142.35</strain>
    </source>
</reference>
<feature type="compositionally biased region" description="Low complexity" evidence="1">
    <location>
        <begin position="169"/>
        <end position="221"/>
    </location>
</feature>
<organism evidence="2 3">
    <name type="scientific">Circinella minor</name>
    <dbReference type="NCBI Taxonomy" id="1195481"/>
    <lineage>
        <taxon>Eukaryota</taxon>
        <taxon>Fungi</taxon>
        <taxon>Fungi incertae sedis</taxon>
        <taxon>Mucoromycota</taxon>
        <taxon>Mucoromycotina</taxon>
        <taxon>Mucoromycetes</taxon>
        <taxon>Mucorales</taxon>
        <taxon>Lichtheimiaceae</taxon>
        <taxon>Circinella</taxon>
    </lineage>
</organism>
<dbReference type="PROSITE" id="PS50896">
    <property type="entry name" value="LISH"/>
    <property type="match status" value="1"/>
</dbReference>
<dbReference type="EMBL" id="JAEPRB010000009">
    <property type="protein sequence ID" value="KAG2227184.1"/>
    <property type="molecule type" value="Genomic_DNA"/>
</dbReference>
<feature type="non-terminal residue" evidence="2">
    <location>
        <position position="1"/>
    </location>
</feature>
<protein>
    <recommendedName>
        <fullName evidence="4">LisH domain-containing protein</fullName>
    </recommendedName>
</protein>
<dbReference type="OrthoDB" id="5600002at2759"/>
<keyword evidence="3" id="KW-1185">Reference proteome</keyword>
<evidence type="ECO:0000313" key="3">
    <source>
        <dbReference type="Proteomes" id="UP000646827"/>
    </source>
</evidence>
<dbReference type="InterPro" id="IPR006594">
    <property type="entry name" value="LisH"/>
</dbReference>
<evidence type="ECO:0008006" key="4">
    <source>
        <dbReference type="Google" id="ProtNLM"/>
    </source>
</evidence>
<feature type="compositionally biased region" description="Polar residues" evidence="1">
    <location>
        <begin position="1"/>
        <end position="10"/>
    </location>
</feature>
<feature type="compositionally biased region" description="Polar residues" evidence="1">
    <location>
        <begin position="222"/>
        <end position="246"/>
    </location>
</feature>
<name>A0A8H7VU52_9FUNG</name>
<proteinExistence type="predicted"/>
<dbReference type="AlphaFoldDB" id="A0A8H7VU52"/>
<comment type="caution">
    <text evidence="2">The sequence shown here is derived from an EMBL/GenBank/DDBJ whole genome shotgun (WGS) entry which is preliminary data.</text>
</comment>
<dbReference type="SMART" id="SM00667">
    <property type="entry name" value="LisH"/>
    <property type="match status" value="1"/>
</dbReference>
<feature type="compositionally biased region" description="Low complexity" evidence="1">
    <location>
        <begin position="252"/>
        <end position="275"/>
    </location>
</feature>
<dbReference type="Proteomes" id="UP000646827">
    <property type="component" value="Unassembled WGS sequence"/>
</dbReference>
<dbReference type="Pfam" id="PF08513">
    <property type="entry name" value="LisH"/>
    <property type="match status" value="1"/>
</dbReference>
<feature type="compositionally biased region" description="Polar residues" evidence="1">
    <location>
        <begin position="276"/>
        <end position="293"/>
    </location>
</feature>
<dbReference type="PANTHER" id="PTHR44376">
    <property type="entry name" value="TRANSCRIPTIONAL REGULATOR OF FILAMENTOUS GROWTH FLO8"/>
    <property type="match status" value="1"/>
</dbReference>
<accession>A0A8H7VU52</accession>
<feature type="region of interest" description="Disordered" evidence="1">
    <location>
        <begin position="154"/>
        <end position="374"/>
    </location>
</feature>